<dbReference type="InterPro" id="IPR010730">
    <property type="entry name" value="HET"/>
</dbReference>
<dbReference type="Proteomes" id="UP001273209">
    <property type="component" value="Unassembled WGS sequence"/>
</dbReference>
<sequence length="911" mass="103878">MPVVQGSERNRFGFSPPATPLPAATQPDAEIASTNHNSLSPNSTNEHHEDVQNAYRYSPLLGHRHIRLLRLLPDRNENAPLHSQLFDYPMLELGDGPHMYEALSYVWGSSQRPHILYIDEKSLPITANLYEVLLRLRDKMIERILWIDAVCIDQTSIEERGEQIQYMAEIYSKANRVIVWLGEAADNSDQALKSIRLAADEECQSFQKDTDQQAVLALLERPWFRRIWVLQEVAAAQHIVMMCGSIRIDGYAFCLGLPSLLKHEDIPSHIRSVTYLMRGCIFRPKYSVNSLGGISLDIRPLGALIDMYHTHEATERHDKIFALLGMSSNDPTNHGLLPNYKTPWDELMAQLVRFILGERVFIKSWMQQQAAVVFAKGCVIGIVSSIQIAHDDSHGDRQHVRLKIRDVPGPSWTVQVAGKPIEAGDLVCHLLGATKPMVIRPRHDNFTIILVEFTPPTDDRMDKMDLEQLERPESSSVHDFLLVWDWNSSNEETTSQDYESWMASRVPENFYAEDESKNYPDKQIRLENVALIMSDAGSNDKTIINTLQGMKNAYARDFGEADRRTLMCMSKLALMYGRTGHLWEAESEFWRMFWTRMNLQERREDIVREVTDFVAMCKSHGHFLGAKNFGKVASLVEMAGRYPLMGDKDFAVLLAQASLRDVEVTEKSVIAAEKKFKSEAKVDQTPGRKKYTPPPMEVLLLRAINKENIEATYLLLCQEKVQVTEKILLSAVENDDSSVLWCLLGREKDEIQITEKVVMEATRRGNESVLQYLLERHGDRIRLTEEVVIAAAENRERSVLVYLLGRWKDRVQITPRVAVAAAENGQFPALKILLQAEGIEFEVTNEVVVAAARNREKSVLVTLFKERGYEIRLTRETLEAAKGNGNILAVRRAIEEARSMARMRAAWRIWE</sequence>
<dbReference type="AlphaFoldDB" id="A0AAE1JCS6"/>
<dbReference type="PANTHER" id="PTHR24148">
    <property type="entry name" value="ANKYRIN REPEAT DOMAIN-CONTAINING PROTEIN 39 HOMOLOG-RELATED"/>
    <property type="match status" value="1"/>
</dbReference>
<dbReference type="EMBL" id="JAWRVG010000010">
    <property type="protein sequence ID" value="KAK4077772.1"/>
    <property type="molecule type" value="Genomic_DNA"/>
</dbReference>
<dbReference type="SUPFAM" id="SSF140860">
    <property type="entry name" value="Pseudo ankyrin repeat-like"/>
    <property type="match status" value="1"/>
</dbReference>
<dbReference type="Gene3D" id="1.25.40.20">
    <property type="entry name" value="Ankyrin repeat-containing domain"/>
    <property type="match status" value="1"/>
</dbReference>
<feature type="region of interest" description="Disordered" evidence="1">
    <location>
        <begin position="1"/>
        <end position="25"/>
    </location>
</feature>
<evidence type="ECO:0000259" key="2">
    <source>
        <dbReference type="Pfam" id="PF06985"/>
    </source>
</evidence>
<dbReference type="InterPro" id="IPR052895">
    <property type="entry name" value="HetReg/Transcr_Mod"/>
</dbReference>
<proteinExistence type="predicted"/>
<feature type="domain" description="Heterokaryon incompatibility" evidence="2">
    <location>
        <begin position="100"/>
        <end position="232"/>
    </location>
</feature>
<comment type="caution">
    <text evidence="3">The sequence shown here is derived from an EMBL/GenBank/DDBJ whole genome shotgun (WGS) entry which is preliminary data.</text>
</comment>
<keyword evidence="4" id="KW-1185">Reference proteome</keyword>
<gene>
    <name evidence="3" type="ORF">Triagg1_3466</name>
</gene>
<evidence type="ECO:0000256" key="1">
    <source>
        <dbReference type="SAM" id="MobiDB-lite"/>
    </source>
</evidence>
<evidence type="ECO:0000313" key="3">
    <source>
        <dbReference type="EMBL" id="KAK4077772.1"/>
    </source>
</evidence>
<dbReference type="InterPro" id="IPR055530">
    <property type="entry name" value="DUF7104"/>
</dbReference>
<evidence type="ECO:0000313" key="4">
    <source>
        <dbReference type="Proteomes" id="UP001273209"/>
    </source>
</evidence>
<protein>
    <recommendedName>
        <fullName evidence="2">Heterokaryon incompatibility domain-containing protein</fullName>
    </recommendedName>
</protein>
<dbReference type="GeneID" id="87917666"/>
<dbReference type="Pfam" id="PF23397">
    <property type="entry name" value="DUF7104"/>
    <property type="match status" value="4"/>
</dbReference>
<dbReference type="PANTHER" id="PTHR24148:SF78">
    <property type="entry name" value="HETEROKARYON INCOMPATIBILITY DOMAIN-CONTAINING PROTEIN"/>
    <property type="match status" value="1"/>
</dbReference>
<accession>A0AAE1JCS6</accession>
<dbReference type="InterPro" id="IPR036770">
    <property type="entry name" value="Ankyrin_rpt-contain_sf"/>
</dbReference>
<dbReference type="RefSeq" id="XP_062757455.1">
    <property type="nucleotide sequence ID" value="XM_062897761.1"/>
</dbReference>
<name>A0AAE1JCS6_9HYPO</name>
<organism evidence="3 4">
    <name type="scientific">Trichoderma aggressivum f. europaeum</name>
    <dbReference type="NCBI Taxonomy" id="173218"/>
    <lineage>
        <taxon>Eukaryota</taxon>
        <taxon>Fungi</taxon>
        <taxon>Dikarya</taxon>
        <taxon>Ascomycota</taxon>
        <taxon>Pezizomycotina</taxon>
        <taxon>Sordariomycetes</taxon>
        <taxon>Hypocreomycetidae</taxon>
        <taxon>Hypocreales</taxon>
        <taxon>Hypocreaceae</taxon>
        <taxon>Trichoderma</taxon>
    </lineage>
</organism>
<dbReference type="Pfam" id="PF06985">
    <property type="entry name" value="HET"/>
    <property type="match status" value="1"/>
</dbReference>
<reference evidence="3" key="1">
    <citation type="submission" date="2023-11" db="EMBL/GenBank/DDBJ databases">
        <title>The genome sequences of three competitors of mushroom-forming fungi.</title>
        <authorList>
            <person name="Beijen E."/>
            <person name="Ohm R.A."/>
        </authorList>
    </citation>
    <scope>NUCLEOTIDE SEQUENCE</scope>
    <source>
        <strain evidence="3">CBS 100526</strain>
    </source>
</reference>